<dbReference type="PANTHER" id="PTHR11601">
    <property type="entry name" value="CYSTEINE DESULFURYLASE FAMILY MEMBER"/>
    <property type="match status" value="1"/>
</dbReference>
<dbReference type="SUPFAM" id="SSF53383">
    <property type="entry name" value="PLP-dependent transferases"/>
    <property type="match status" value="1"/>
</dbReference>
<evidence type="ECO:0000256" key="8">
    <source>
        <dbReference type="ARBA" id="ARBA00023014"/>
    </source>
</evidence>
<reference evidence="13" key="2">
    <citation type="submission" date="2014-02" db="EMBL/GenBank/DDBJ databases">
        <title>Draft Genome Sequence of extremely halophilic bacteria Halorhodospira halochloris.</title>
        <authorList>
            <person name="Singh K.S."/>
        </authorList>
    </citation>
    <scope>NUCLEOTIDE SEQUENCE [LARGE SCALE GENOMIC DNA]</scope>
    <source>
        <strain evidence="13">A</strain>
    </source>
</reference>
<evidence type="ECO:0000256" key="2">
    <source>
        <dbReference type="ARBA" id="ARBA00006490"/>
    </source>
</evidence>
<dbReference type="InterPro" id="IPR020578">
    <property type="entry name" value="Aminotrans_V_PyrdxlP_BS"/>
</dbReference>
<accession>W8L2R4</accession>
<dbReference type="RefSeq" id="WP_025280559.1">
    <property type="nucleotide sequence ID" value="NZ_CP007268.1"/>
</dbReference>
<dbReference type="Pfam" id="PF00266">
    <property type="entry name" value="Aminotran_5"/>
    <property type="match status" value="1"/>
</dbReference>
<keyword evidence="5" id="KW-0479">Metal-binding</keyword>
<evidence type="ECO:0000313" key="12">
    <source>
        <dbReference type="EMBL" id="AHK78210.1"/>
    </source>
</evidence>
<dbReference type="Gene3D" id="1.10.260.50">
    <property type="match status" value="1"/>
</dbReference>
<dbReference type="EMBL" id="CP007268">
    <property type="protein sequence ID" value="AHK78210.1"/>
    <property type="molecule type" value="Genomic_DNA"/>
</dbReference>
<dbReference type="Proteomes" id="UP000019442">
    <property type="component" value="Chromosome"/>
</dbReference>
<dbReference type="HOGENOM" id="CLU_003433_0_1_6"/>
<proteinExistence type="inferred from homology"/>
<protein>
    <recommendedName>
        <fullName evidence="3">cysteine desulfurase</fullName>
        <ecNumber evidence="3">2.8.1.7</ecNumber>
    </recommendedName>
</protein>
<name>W8L2R4_9GAMM</name>
<dbReference type="OrthoDB" id="9808002at2"/>
<dbReference type="PATRIC" id="fig|1354791.3.peg.875"/>
<evidence type="ECO:0000256" key="7">
    <source>
        <dbReference type="ARBA" id="ARBA00023004"/>
    </source>
</evidence>
<keyword evidence="7" id="KW-0408">Iron</keyword>
<evidence type="ECO:0000256" key="10">
    <source>
        <dbReference type="RuleBase" id="RU004504"/>
    </source>
</evidence>
<dbReference type="GO" id="GO:0046872">
    <property type="term" value="F:metal ion binding"/>
    <property type="evidence" value="ECO:0007669"/>
    <property type="project" value="UniProtKB-KW"/>
</dbReference>
<evidence type="ECO:0000256" key="6">
    <source>
        <dbReference type="ARBA" id="ARBA00022898"/>
    </source>
</evidence>
<keyword evidence="4" id="KW-0808">Transferase</keyword>
<feature type="domain" description="Aminotransferase class V" evidence="11">
    <location>
        <begin position="7"/>
        <end position="373"/>
    </location>
</feature>
<keyword evidence="8" id="KW-0411">Iron-sulfur</keyword>
<dbReference type="EC" id="2.8.1.7" evidence="3"/>
<evidence type="ECO:0000313" key="13">
    <source>
        <dbReference type="Proteomes" id="UP000019442"/>
    </source>
</evidence>
<dbReference type="InterPro" id="IPR015421">
    <property type="entry name" value="PyrdxlP-dep_Trfase_major"/>
</dbReference>
<dbReference type="InterPro" id="IPR000192">
    <property type="entry name" value="Aminotrans_V_dom"/>
</dbReference>
<dbReference type="Gene3D" id="3.40.640.10">
    <property type="entry name" value="Type I PLP-dependent aspartate aminotransferase-like (Major domain)"/>
    <property type="match status" value="1"/>
</dbReference>
<dbReference type="Gene3D" id="3.90.1150.10">
    <property type="entry name" value="Aspartate Aminotransferase, domain 1"/>
    <property type="match status" value="1"/>
</dbReference>
<comment type="similarity">
    <text evidence="2">Belongs to the class-V pyridoxal-phosphate-dependent aminotransferase family. NifS/IscS subfamily.</text>
</comment>
<keyword evidence="13" id="KW-1185">Reference proteome</keyword>
<gene>
    <name evidence="12" type="ORF">M911_02420</name>
</gene>
<dbReference type="KEGG" id="hhc:M911_02420"/>
<evidence type="ECO:0000256" key="4">
    <source>
        <dbReference type="ARBA" id="ARBA00022679"/>
    </source>
</evidence>
<dbReference type="GO" id="GO:0051536">
    <property type="term" value="F:iron-sulfur cluster binding"/>
    <property type="evidence" value="ECO:0007669"/>
    <property type="project" value="UniProtKB-KW"/>
</dbReference>
<dbReference type="PANTHER" id="PTHR11601:SF34">
    <property type="entry name" value="CYSTEINE DESULFURASE"/>
    <property type="match status" value="1"/>
</dbReference>
<evidence type="ECO:0000256" key="1">
    <source>
        <dbReference type="ARBA" id="ARBA00001933"/>
    </source>
</evidence>
<dbReference type="InterPro" id="IPR015424">
    <property type="entry name" value="PyrdxlP-dep_Trfase"/>
</dbReference>
<evidence type="ECO:0000256" key="9">
    <source>
        <dbReference type="ARBA" id="ARBA00050776"/>
    </source>
</evidence>
<sequence length="395" mass="41988">MKIGKTIYLDHQATTPVDARVLAEMTPYFSESFGNPHSSDHILGWDTSRVVDNAAARVARLIGADPDEIIFTSGATEANNLALLGLGRRVISGTRRRILLGSAEHKCVLAAGRALEDHHGFKVEHLPVNSEGFVEVSTLEHALDDDVFLVSIMAVNNEIGTIQDIEALSKVARHYGAVFHCDAAQAPVALDLSTLAKQVDLLSLSAHKMCGPKGIGAAYIARELQDRIEPLIYGGGQQNGLRSGTVPVPLCVGMGVAAEMFADATAEDRRLELRRKRDKLVAGLKLLGWPITLNGPEGQARHPGNANIRFIGFAAHDILAALQPHLAASTGSACTSGIPEPSHVLKAIGLSSDAADSSIRFSPGFATSDGDIDVAVNQINEVLKKLSKAELVRSA</sequence>
<reference evidence="12 13" key="1">
    <citation type="journal article" date="2014" name="J Genomics">
        <title>Draft Genome Sequence of the Extremely Halophilic Phototrophic Purple Sulfur Bacterium Halorhodospira halochloris.</title>
        <authorList>
            <person name="Singh K.S."/>
            <person name="Kirksey J."/>
            <person name="Hoff W.D."/>
            <person name="Deole R."/>
        </authorList>
    </citation>
    <scope>NUCLEOTIDE SEQUENCE [LARGE SCALE GENOMIC DNA]</scope>
    <source>
        <strain evidence="12 13">A</strain>
    </source>
</reference>
<dbReference type="GO" id="GO:0031071">
    <property type="term" value="F:cysteine desulfurase activity"/>
    <property type="evidence" value="ECO:0007669"/>
    <property type="project" value="UniProtKB-EC"/>
</dbReference>
<comment type="cofactor">
    <cofactor evidence="1 10">
        <name>pyridoxal 5'-phosphate</name>
        <dbReference type="ChEBI" id="CHEBI:597326"/>
    </cofactor>
</comment>
<evidence type="ECO:0000256" key="3">
    <source>
        <dbReference type="ARBA" id="ARBA00012239"/>
    </source>
</evidence>
<dbReference type="PROSITE" id="PS00595">
    <property type="entry name" value="AA_TRANSFER_CLASS_5"/>
    <property type="match status" value="1"/>
</dbReference>
<comment type="catalytic activity">
    <reaction evidence="9">
        <text>(sulfur carrier)-H + L-cysteine = (sulfur carrier)-SH + L-alanine</text>
        <dbReference type="Rhea" id="RHEA:43892"/>
        <dbReference type="Rhea" id="RHEA-COMP:14737"/>
        <dbReference type="Rhea" id="RHEA-COMP:14739"/>
        <dbReference type="ChEBI" id="CHEBI:29917"/>
        <dbReference type="ChEBI" id="CHEBI:35235"/>
        <dbReference type="ChEBI" id="CHEBI:57972"/>
        <dbReference type="ChEBI" id="CHEBI:64428"/>
        <dbReference type="EC" id="2.8.1.7"/>
    </reaction>
</comment>
<dbReference type="PIRSF" id="PIRSF005572">
    <property type="entry name" value="NifS"/>
    <property type="match status" value="1"/>
</dbReference>
<organism evidence="12 13">
    <name type="scientific">Ectothiorhodospira haloalkaliphila</name>
    <dbReference type="NCBI Taxonomy" id="421628"/>
    <lineage>
        <taxon>Bacteria</taxon>
        <taxon>Pseudomonadati</taxon>
        <taxon>Pseudomonadota</taxon>
        <taxon>Gammaproteobacteria</taxon>
        <taxon>Chromatiales</taxon>
        <taxon>Ectothiorhodospiraceae</taxon>
        <taxon>Ectothiorhodospira</taxon>
    </lineage>
</organism>
<dbReference type="InterPro" id="IPR015422">
    <property type="entry name" value="PyrdxlP-dep_Trfase_small"/>
</dbReference>
<keyword evidence="6" id="KW-0663">Pyridoxal phosphate</keyword>
<evidence type="ECO:0000259" key="11">
    <source>
        <dbReference type="Pfam" id="PF00266"/>
    </source>
</evidence>
<dbReference type="InterPro" id="IPR016454">
    <property type="entry name" value="Cysteine_dSase"/>
</dbReference>
<dbReference type="AlphaFoldDB" id="W8L2R4"/>
<evidence type="ECO:0000256" key="5">
    <source>
        <dbReference type="ARBA" id="ARBA00022723"/>
    </source>
</evidence>